<dbReference type="OrthoDB" id="6420824at2759"/>
<evidence type="ECO:0000313" key="2">
    <source>
        <dbReference type="EMBL" id="PIK56869.1"/>
    </source>
</evidence>
<comment type="caution">
    <text evidence="2">The sequence shown here is derived from an EMBL/GenBank/DDBJ whole genome shotgun (WGS) entry which is preliminary data.</text>
</comment>
<organism evidence="2 3">
    <name type="scientific">Stichopus japonicus</name>
    <name type="common">Sea cucumber</name>
    <dbReference type="NCBI Taxonomy" id="307972"/>
    <lineage>
        <taxon>Eukaryota</taxon>
        <taxon>Metazoa</taxon>
        <taxon>Echinodermata</taxon>
        <taxon>Eleutherozoa</taxon>
        <taxon>Echinozoa</taxon>
        <taxon>Holothuroidea</taxon>
        <taxon>Aspidochirotacea</taxon>
        <taxon>Aspidochirotida</taxon>
        <taxon>Stichopodidae</taxon>
        <taxon>Apostichopus</taxon>
    </lineage>
</organism>
<keyword evidence="1" id="KW-0472">Membrane</keyword>
<evidence type="ECO:0000313" key="3">
    <source>
        <dbReference type="Proteomes" id="UP000230750"/>
    </source>
</evidence>
<reference evidence="2 3" key="1">
    <citation type="journal article" date="2017" name="PLoS Biol.">
        <title>The sea cucumber genome provides insights into morphological evolution and visceral regeneration.</title>
        <authorList>
            <person name="Zhang X."/>
            <person name="Sun L."/>
            <person name="Yuan J."/>
            <person name="Sun Y."/>
            <person name="Gao Y."/>
            <person name="Zhang L."/>
            <person name="Li S."/>
            <person name="Dai H."/>
            <person name="Hamel J.F."/>
            <person name="Liu C."/>
            <person name="Yu Y."/>
            <person name="Liu S."/>
            <person name="Lin W."/>
            <person name="Guo K."/>
            <person name="Jin S."/>
            <person name="Xu P."/>
            <person name="Storey K.B."/>
            <person name="Huan P."/>
            <person name="Zhang T."/>
            <person name="Zhou Y."/>
            <person name="Zhang J."/>
            <person name="Lin C."/>
            <person name="Li X."/>
            <person name="Xing L."/>
            <person name="Huo D."/>
            <person name="Sun M."/>
            <person name="Wang L."/>
            <person name="Mercier A."/>
            <person name="Li F."/>
            <person name="Yang H."/>
            <person name="Xiang J."/>
        </authorList>
    </citation>
    <scope>NUCLEOTIDE SEQUENCE [LARGE SCALE GENOMIC DNA]</scope>
    <source>
        <strain evidence="2">Shaxun</strain>
        <tissue evidence="2">Muscle</tissue>
    </source>
</reference>
<keyword evidence="1" id="KW-0812">Transmembrane</keyword>
<feature type="transmembrane region" description="Helical" evidence="1">
    <location>
        <begin position="21"/>
        <end position="49"/>
    </location>
</feature>
<protein>
    <submittedName>
        <fullName evidence="2">Uncharacterized protein</fullName>
    </submittedName>
</protein>
<name>A0A2G8L9D7_STIJA</name>
<dbReference type="EMBL" id="MRZV01000161">
    <property type="protein sequence ID" value="PIK56869.1"/>
    <property type="molecule type" value="Genomic_DNA"/>
</dbReference>
<evidence type="ECO:0000256" key="1">
    <source>
        <dbReference type="SAM" id="Phobius"/>
    </source>
</evidence>
<gene>
    <name evidence="2" type="ORF">BSL78_06195</name>
</gene>
<sequence>MSSSGLILIPCGLKKKTGKRMVVTPAIFIVVVITAFVMGVILVSSIWIITKHIKVSSPPAATSAPVSNGHLQNGHLPNGEAAHEMQAFLPAVGGVNPNNIPHEGFYNGPDPQV</sequence>
<accession>A0A2G8L9D7</accession>
<keyword evidence="3" id="KW-1185">Reference proteome</keyword>
<keyword evidence="1" id="KW-1133">Transmembrane helix</keyword>
<dbReference type="AlphaFoldDB" id="A0A2G8L9D7"/>
<proteinExistence type="predicted"/>
<dbReference type="Proteomes" id="UP000230750">
    <property type="component" value="Unassembled WGS sequence"/>
</dbReference>